<organism evidence="2 3">
    <name type="scientific">Zhongshania borealis</name>
    <dbReference type="NCBI Taxonomy" id="889488"/>
    <lineage>
        <taxon>Bacteria</taxon>
        <taxon>Pseudomonadati</taxon>
        <taxon>Pseudomonadota</taxon>
        <taxon>Gammaproteobacteria</taxon>
        <taxon>Cellvibrionales</taxon>
        <taxon>Spongiibacteraceae</taxon>
        <taxon>Zhongshania</taxon>
    </lineage>
</organism>
<accession>A0ABP7X6Q7</accession>
<sequence>MQETMILNSILTLGRTHSGASITSKKRLLEFISAGISADNSEFDADELFNELLARERLGSTGIGHGVAIPHCRSSRCTAITGMLLKLDQAIDFEAIDDQPVDLVFALIVPAEAHDEHLKVLGALATAFNEEEFRSGLRSASSDQALLDRALQA</sequence>
<gene>
    <name evidence="2" type="primary">ptsN</name>
    <name evidence="2" type="ORF">GCM10022414_35060</name>
</gene>
<dbReference type="EMBL" id="BAABDM010000011">
    <property type="protein sequence ID" value="GAA4105409.1"/>
    <property type="molecule type" value="Genomic_DNA"/>
</dbReference>
<dbReference type="InterPro" id="IPR002178">
    <property type="entry name" value="PTS_EIIA_type-2_dom"/>
</dbReference>
<dbReference type="Proteomes" id="UP001500392">
    <property type="component" value="Unassembled WGS sequence"/>
</dbReference>
<evidence type="ECO:0000313" key="3">
    <source>
        <dbReference type="Proteomes" id="UP001500392"/>
    </source>
</evidence>
<dbReference type="CDD" id="cd00211">
    <property type="entry name" value="PTS_IIA_fru"/>
    <property type="match status" value="1"/>
</dbReference>
<dbReference type="PANTHER" id="PTHR47738">
    <property type="entry name" value="PTS SYSTEM FRUCTOSE-LIKE EIIA COMPONENT-RELATED"/>
    <property type="match status" value="1"/>
</dbReference>
<comment type="caution">
    <text evidence="2">The sequence shown here is derived from an EMBL/GenBank/DDBJ whole genome shotgun (WGS) entry which is preliminary data.</text>
</comment>
<evidence type="ECO:0000313" key="2">
    <source>
        <dbReference type="EMBL" id="GAA4105409.1"/>
    </source>
</evidence>
<dbReference type="PROSITE" id="PS51094">
    <property type="entry name" value="PTS_EIIA_TYPE_2"/>
    <property type="match status" value="1"/>
</dbReference>
<feature type="domain" description="PTS EIIA type-2" evidence="1">
    <location>
        <begin position="9"/>
        <end position="153"/>
    </location>
</feature>
<dbReference type="InterPro" id="IPR016152">
    <property type="entry name" value="PTrfase/Anion_transptr"/>
</dbReference>
<dbReference type="Gene3D" id="3.40.930.10">
    <property type="entry name" value="Mannitol-specific EII, Chain A"/>
    <property type="match status" value="1"/>
</dbReference>
<dbReference type="InterPro" id="IPR051541">
    <property type="entry name" value="PTS_SugarTrans_NitroReg"/>
</dbReference>
<name>A0ABP7X6Q7_9GAMM</name>
<proteinExistence type="predicted"/>
<dbReference type="Pfam" id="PF00359">
    <property type="entry name" value="PTS_EIIA_2"/>
    <property type="match status" value="1"/>
</dbReference>
<keyword evidence="3" id="KW-1185">Reference proteome</keyword>
<dbReference type="SUPFAM" id="SSF55804">
    <property type="entry name" value="Phoshotransferase/anion transport protein"/>
    <property type="match status" value="1"/>
</dbReference>
<reference evidence="3" key="1">
    <citation type="journal article" date="2019" name="Int. J. Syst. Evol. Microbiol.">
        <title>The Global Catalogue of Microorganisms (GCM) 10K type strain sequencing project: providing services to taxonomists for standard genome sequencing and annotation.</title>
        <authorList>
            <consortium name="The Broad Institute Genomics Platform"/>
            <consortium name="The Broad Institute Genome Sequencing Center for Infectious Disease"/>
            <person name="Wu L."/>
            <person name="Ma J."/>
        </authorList>
    </citation>
    <scope>NUCLEOTIDE SEQUENCE [LARGE SCALE GENOMIC DNA]</scope>
    <source>
        <strain evidence="3">JCM 17304</strain>
    </source>
</reference>
<dbReference type="PANTHER" id="PTHR47738:SF1">
    <property type="entry name" value="NITROGEN REGULATORY PROTEIN"/>
    <property type="match status" value="1"/>
</dbReference>
<protein>
    <submittedName>
        <fullName evidence="2">PTS IIA-like nitrogen regulatory protein PtsN</fullName>
    </submittedName>
</protein>
<evidence type="ECO:0000259" key="1">
    <source>
        <dbReference type="PROSITE" id="PS51094"/>
    </source>
</evidence>